<comment type="subcellular location">
    <subcellularLocation>
        <location evidence="8">Cytoplasm</location>
    </subcellularLocation>
</comment>
<organism evidence="10 11">
    <name type="scientific">Acetivibrio saccincola</name>
    <dbReference type="NCBI Taxonomy" id="1677857"/>
    <lineage>
        <taxon>Bacteria</taxon>
        <taxon>Bacillati</taxon>
        <taxon>Bacillota</taxon>
        <taxon>Clostridia</taxon>
        <taxon>Eubacteriales</taxon>
        <taxon>Oscillospiraceae</taxon>
        <taxon>Acetivibrio</taxon>
    </lineage>
</organism>
<dbReference type="RefSeq" id="WP_105368298.1">
    <property type="nucleotide sequence ID" value="NZ_NEMB01000003.1"/>
</dbReference>
<sequence length="260" mass="27627">MGERLVSDRLVIGGVEIKSRLFVGTGKFSSNKLIPDVIMGSNAQVITVALRRIDFDSDEENILNYIPKDCIIMPNTSGARNAEEAVRIARIARAAGCGNFIKIEVISDNKYLLPDNHETIKATEILAREGFIVMPYMSPDLMAARRLVEAGAASVMPLGAPIGTNKGLKTKELIKILVNEIDVPVIVDAGIGKPSHACEAMELGAAAVLVNTAIATAENPAKMARAFAKAVEAGRMAYLSGTGAVREYAEASSPLTGFLA</sequence>
<protein>
    <recommendedName>
        <fullName evidence="3 8">Thiazole synthase</fullName>
        <ecNumber evidence="3 8">2.8.1.10</ecNumber>
    </recommendedName>
</protein>
<evidence type="ECO:0000256" key="2">
    <source>
        <dbReference type="ARBA" id="ARBA00004948"/>
    </source>
</evidence>
<dbReference type="PANTHER" id="PTHR34266:SF2">
    <property type="entry name" value="THIAZOLE SYNTHASE"/>
    <property type="match status" value="1"/>
</dbReference>
<dbReference type="PANTHER" id="PTHR34266">
    <property type="entry name" value="THIAZOLE SYNTHASE"/>
    <property type="match status" value="1"/>
</dbReference>
<dbReference type="GO" id="GO:0005737">
    <property type="term" value="C:cytoplasm"/>
    <property type="evidence" value="ECO:0007669"/>
    <property type="project" value="UniProtKB-SubCell"/>
</dbReference>
<keyword evidence="6 8" id="KW-0704">Schiff base</keyword>
<comment type="function">
    <text evidence="1 8">Catalyzes the rearrangement of 1-deoxy-D-xylulose 5-phosphate (DXP) to produce the thiazole phosphate moiety of thiamine. Sulfur is provided by the thiocarboxylate moiety of the carrier protein ThiS. In vitro, sulfur can be provided by H(2)S.</text>
</comment>
<proteinExistence type="inferred from homology"/>
<dbReference type="AlphaFoldDB" id="A0A2S8RBY7"/>
<keyword evidence="5 8" id="KW-0784">Thiamine biosynthesis</keyword>
<gene>
    <name evidence="8" type="primary">thiG</name>
    <name evidence="10" type="ORF">B9R14_11430</name>
</gene>
<dbReference type="CDD" id="cd04728">
    <property type="entry name" value="ThiG"/>
    <property type="match status" value="1"/>
</dbReference>
<feature type="domain" description="Thiazole synthase ThiG" evidence="9">
    <location>
        <begin position="12"/>
        <end position="254"/>
    </location>
</feature>
<dbReference type="Gene3D" id="3.20.20.70">
    <property type="entry name" value="Aldolase class I"/>
    <property type="match status" value="1"/>
</dbReference>
<name>A0A2S8RBY7_9FIRM</name>
<comment type="catalytic activity">
    <reaction evidence="7 8">
        <text>[ThiS sulfur-carrier protein]-C-terminal-Gly-aminoethanethioate + 2-iminoacetate + 1-deoxy-D-xylulose 5-phosphate = [ThiS sulfur-carrier protein]-C-terminal Gly-Gly + 2-[(2R,5Z)-2-carboxy-4-methylthiazol-5(2H)-ylidene]ethyl phosphate + 2 H2O + H(+)</text>
        <dbReference type="Rhea" id="RHEA:26297"/>
        <dbReference type="Rhea" id="RHEA-COMP:12909"/>
        <dbReference type="Rhea" id="RHEA-COMP:19908"/>
        <dbReference type="ChEBI" id="CHEBI:15377"/>
        <dbReference type="ChEBI" id="CHEBI:15378"/>
        <dbReference type="ChEBI" id="CHEBI:57792"/>
        <dbReference type="ChEBI" id="CHEBI:62899"/>
        <dbReference type="ChEBI" id="CHEBI:77846"/>
        <dbReference type="ChEBI" id="CHEBI:90778"/>
        <dbReference type="ChEBI" id="CHEBI:232372"/>
        <dbReference type="EC" id="2.8.1.10"/>
    </reaction>
</comment>
<feature type="active site" description="Schiff-base intermediate with DXP" evidence="8">
    <location>
        <position position="102"/>
    </location>
</feature>
<evidence type="ECO:0000313" key="10">
    <source>
        <dbReference type="EMBL" id="PQQ67298.1"/>
    </source>
</evidence>
<dbReference type="InterPro" id="IPR033983">
    <property type="entry name" value="Thiazole_synthase_ThiG"/>
</dbReference>
<dbReference type="InterPro" id="IPR013785">
    <property type="entry name" value="Aldolase_TIM"/>
</dbReference>
<evidence type="ECO:0000313" key="11">
    <source>
        <dbReference type="Proteomes" id="UP000239720"/>
    </source>
</evidence>
<dbReference type="InterPro" id="IPR008867">
    <property type="entry name" value="ThiG"/>
</dbReference>
<dbReference type="GO" id="GO:0009229">
    <property type="term" value="P:thiamine diphosphate biosynthetic process"/>
    <property type="evidence" value="ECO:0007669"/>
    <property type="project" value="UniProtKB-UniRule"/>
</dbReference>
<keyword evidence="8" id="KW-0963">Cytoplasm</keyword>
<evidence type="ECO:0000256" key="5">
    <source>
        <dbReference type="ARBA" id="ARBA00022977"/>
    </source>
</evidence>
<dbReference type="SUPFAM" id="SSF110399">
    <property type="entry name" value="ThiG-like"/>
    <property type="match status" value="1"/>
</dbReference>
<evidence type="ECO:0000256" key="1">
    <source>
        <dbReference type="ARBA" id="ARBA00002834"/>
    </source>
</evidence>
<dbReference type="GO" id="GO:1990107">
    <property type="term" value="F:thiazole synthase activity"/>
    <property type="evidence" value="ECO:0007669"/>
    <property type="project" value="UniProtKB-EC"/>
</dbReference>
<dbReference type="Pfam" id="PF05690">
    <property type="entry name" value="ThiG"/>
    <property type="match status" value="1"/>
</dbReference>
<evidence type="ECO:0000256" key="3">
    <source>
        <dbReference type="ARBA" id="ARBA00011960"/>
    </source>
</evidence>
<dbReference type="Proteomes" id="UP000239720">
    <property type="component" value="Unassembled WGS sequence"/>
</dbReference>
<feature type="binding site" evidence="8">
    <location>
        <begin position="211"/>
        <end position="212"/>
    </location>
    <ligand>
        <name>1-deoxy-D-xylulose 5-phosphate</name>
        <dbReference type="ChEBI" id="CHEBI:57792"/>
    </ligand>
</feature>
<dbReference type="HAMAP" id="MF_00443">
    <property type="entry name" value="ThiG"/>
    <property type="match status" value="1"/>
</dbReference>
<feature type="binding site" evidence="8">
    <location>
        <position position="163"/>
    </location>
    <ligand>
        <name>1-deoxy-D-xylulose 5-phosphate</name>
        <dbReference type="ChEBI" id="CHEBI:57792"/>
    </ligand>
</feature>
<feature type="binding site" evidence="8">
    <location>
        <begin position="189"/>
        <end position="190"/>
    </location>
    <ligand>
        <name>1-deoxy-D-xylulose 5-phosphate</name>
        <dbReference type="ChEBI" id="CHEBI:57792"/>
    </ligand>
</feature>
<dbReference type="OrthoDB" id="9805935at2"/>
<dbReference type="EMBL" id="NEMB01000003">
    <property type="protein sequence ID" value="PQQ67298.1"/>
    <property type="molecule type" value="Genomic_DNA"/>
</dbReference>
<evidence type="ECO:0000256" key="6">
    <source>
        <dbReference type="ARBA" id="ARBA00023270"/>
    </source>
</evidence>
<comment type="similarity">
    <text evidence="8">Belongs to the ThiG family.</text>
</comment>
<comment type="pathway">
    <text evidence="2 8">Cofactor biosynthesis; thiamine diphosphate biosynthesis.</text>
</comment>
<evidence type="ECO:0000256" key="8">
    <source>
        <dbReference type="HAMAP-Rule" id="MF_00443"/>
    </source>
</evidence>
<dbReference type="EC" id="2.8.1.10" evidence="3 8"/>
<evidence type="ECO:0000259" key="9">
    <source>
        <dbReference type="Pfam" id="PF05690"/>
    </source>
</evidence>
<evidence type="ECO:0000256" key="7">
    <source>
        <dbReference type="ARBA" id="ARBA00049897"/>
    </source>
</evidence>
<reference evidence="10 11" key="1">
    <citation type="journal article" date="2018" name="Syst. Appl. Microbiol.">
        <title>Characterization and high-quality draft genome sequence of Herbivorax saccincola A7, an anaerobic, alkaliphilic, thermophilic, cellulolytic, and xylanolytic bacterium.</title>
        <authorList>
            <person name="Aikawa S."/>
            <person name="Baramee S."/>
            <person name="Sermsathanaswadi J."/>
            <person name="Thianheng P."/>
            <person name="Tachaapaikoon C."/>
            <person name="Shikata A."/>
            <person name="Waeonukul R."/>
            <person name="Pason P."/>
            <person name="Ratanakhanokchai K."/>
            <person name="Kosugi A."/>
        </authorList>
    </citation>
    <scope>NUCLEOTIDE SEQUENCE [LARGE SCALE GENOMIC DNA]</scope>
    <source>
        <strain evidence="10 11">A7</strain>
    </source>
</reference>
<comment type="caution">
    <text evidence="10">The sequence shown here is derived from an EMBL/GenBank/DDBJ whole genome shotgun (WGS) entry which is preliminary data.</text>
</comment>
<evidence type="ECO:0000256" key="4">
    <source>
        <dbReference type="ARBA" id="ARBA00022679"/>
    </source>
</evidence>
<comment type="subunit">
    <text evidence="8">Homotetramer. Forms heterodimers with either ThiH or ThiS.</text>
</comment>
<accession>A0A2S8RBY7</accession>
<dbReference type="UniPathway" id="UPA00060"/>
<keyword evidence="4 8" id="KW-0808">Transferase</keyword>